<dbReference type="Proteomes" id="UP000614601">
    <property type="component" value="Unassembled WGS sequence"/>
</dbReference>
<dbReference type="EMBL" id="CAJFDH010000002">
    <property type="protein sequence ID" value="CAD5210075.1"/>
    <property type="molecule type" value="Genomic_DNA"/>
</dbReference>
<dbReference type="OrthoDB" id="10563768at2759"/>
<protein>
    <submittedName>
        <fullName evidence="2">Uncharacterized protein</fullName>
    </submittedName>
</protein>
<evidence type="ECO:0000256" key="1">
    <source>
        <dbReference type="SAM" id="SignalP"/>
    </source>
</evidence>
<dbReference type="EMBL" id="CAJFCW020000002">
    <property type="protein sequence ID" value="CAG9090641.1"/>
    <property type="molecule type" value="Genomic_DNA"/>
</dbReference>
<gene>
    <name evidence="2" type="ORF">BOKJ2_LOCUS3006</name>
</gene>
<dbReference type="Proteomes" id="UP000783686">
    <property type="component" value="Unassembled WGS sequence"/>
</dbReference>
<evidence type="ECO:0000313" key="2">
    <source>
        <dbReference type="EMBL" id="CAD5210075.1"/>
    </source>
</evidence>
<accession>A0A811K2N4</accession>
<organism evidence="2 3">
    <name type="scientific">Bursaphelenchus okinawaensis</name>
    <dbReference type="NCBI Taxonomy" id="465554"/>
    <lineage>
        <taxon>Eukaryota</taxon>
        <taxon>Metazoa</taxon>
        <taxon>Ecdysozoa</taxon>
        <taxon>Nematoda</taxon>
        <taxon>Chromadorea</taxon>
        <taxon>Rhabditida</taxon>
        <taxon>Tylenchina</taxon>
        <taxon>Tylenchomorpha</taxon>
        <taxon>Aphelenchoidea</taxon>
        <taxon>Aphelenchoididae</taxon>
        <taxon>Bursaphelenchus</taxon>
    </lineage>
</organism>
<comment type="caution">
    <text evidence="2">The sequence shown here is derived from an EMBL/GenBank/DDBJ whole genome shotgun (WGS) entry which is preliminary data.</text>
</comment>
<proteinExistence type="predicted"/>
<keyword evidence="3" id="KW-1185">Reference proteome</keyword>
<dbReference type="AlphaFoldDB" id="A0A811K2N4"/>
<sequence>MLFMIFLLSLTLSAFCSPIYSDQPIPMIIEIPTDDIRSMANVKRQLKAFAEPTNTRKLNAMSMMRALINLRRY</sequence>
<keyword evidence="1" id="KW-0732">Signal</keyword>
<feature type="signal peptide" evidence="1">
    <location>
        <begin position="1"/>
        <end position="16"/>
    </location>
</feature>
<evidence type="ECO:0000313" key="3">
    <source>
        <dbReference type="Proteomes" id="UP000614601"/>
    </source>
</evidence>
<reference evidence="2" key="1">
    <citation type="submission" date="2020-09" db="EMBL/GenBank/DDBJ databases">
        <authorList>
            <person name="Kikuchi T."/>
        </authorList>
    </citation>
    <scope>NUCLEOTIDE SEQUENCE</scope>
    <source>
        <strain evidence="2">SH1</strain>
    </source>
</reference>
<feature type="chain" id="PRO_5036220835" evidence="1">
    <location>
        <begin position="17"/>
        <end position="73"/>
    </location>
</feature>
<name>A0A811K2N4_9BILA</name>